<evidence type="ECO:0000256" key="1">
    <source>
        <dbReference type="SAM" id="MobiDB-lite"/>
    </source>
</evidence>
<feature type="region of interest" description="Disordered" evidence="1">
    <location>
        <begin position="91"/>
        <end position="113"/>
    </location>
</feature>
<name>A0A9W7ZR00_9FUNG</name>
<feature type="region of interest" description="Disordered" evidence="1">
    <location>
        <begin position="154"/>
        <end position="175"/>
    </location>
</feature>
<gene>
    <name evidence="3" type="ORF">IWQ60_008683</name>
</gene>
<feature type="region of interest" description="Disordered" evidence="1">
    <location>
        <begin position="326"/>
        <end position="347"/>
    </location>
</feature>
<dbReference type="EMBL" id="JANBPT010000667">
    <property type="protein sequence ID" value="KAJ1914775.1"/>
    <property type="molecule type" value="Genomic_DNA"/>
</dbReference>
<feature type="region of interest" description="Disordered" evidence="1">
    <location>
        <begin position="206"/>
        <end position="261"/>
    </location>
</feature>
<comment type="caution">
    <text evidence="3">The sequence shown here is derived from an EMBL/GenBank/DDBJ whole genome shotgun (WGS) entry which is preliminary data.</text>
</comment>
<protein>
    <submittedName>
        <fullName evidence="3">Uncharacterized protein</fullName>
    </submittedName>
</protein>
<dbReference type="AlphaFoldDB" id="A0A9W7ZR00"/>
<feature type="compositionally biased region" description="Low complexity" evidence="1">
    <location>
        <begin position="101"/>
        <end position="110"/>
    </location>
</feature>
<keyword evidence="4" id="KW-1185">Reference proteome</keyword>
<evidence type="ECO:0000256" key="2">
    <source>
        <dbReference type="SAM" id="SignalP"/>
    </source>
</evidence>
<dbReference type="Proteomes" id="UP001150569">
    <property type="component" value="Unassembled WGS sequence"/>
</dbReference>
<feature type="compositionally biased region" description="Basic and acidic residues" evidence="1">
    <location>
        <begin position="221"/>
        <end position="233"/>
    </location>
</feature>
<reference evidence="3" key="1">
    <citation type="submission" date="2022-07" db="EMBL/GenBank/DDBJ databases">
        <title>Phylogenomic reconstructions and comparative analyses of Kickxellomycotina fungi.</title>
        <authorList>
            <person name="Reynolds N.K."/>
            <person name="Stajich J.E."/>
            <person name="Barry K."/>
            <person name="Grigoriev I.V."/>
            <person name="Crous P."/>
            <person name="Smith M.E."/>
        </authorList>
    </citation>
    <scope>NUCLEOTIDE SEQUENCE</scope>
    <source>
        <strain evidence="3">RSA 861</strain>
    </source>
</reference>
<organism evidence="3 4">
    <name type="scientific">Tieghemiomyces parasiticus</name>
    <dbReference type="NCBI Taxonomy" id="78921"/>
    <lineage>
        <taxon>Eukaryota</taxon>
        <taxon>Fungi</taxon>
        <taxon>Fungi incertae sedis</taxon>
        <taxon>Zoopagomycota</taxon>
        <taxon>Kickxellomycotina</taxon>
        <taxon>Dimargaritomycetes</taxon>
        <taxon>Dimargaritales</taxon>
        <taxon>Dimargaritaceae</taxon>
        <taxon>Tieghemiomyces</taxon>
    </lineage>
</organism>
<feature type="chain" id="PRO_5040751191" evidence="2">
    <location>
        <begin position="24"/>
        <end position="357"/>
    </location>
</feature>
<feature type="compositionally biased region" description="Polar residues" evidence="1">
    <location>
        <begin position="333"/>
        <end position="343"/>
    </location>
</feature>
<feature type="signal peptide" evidence="2">
    <location>
        <begin position="1"/>
        <end position="23"/>
    </location>
</feature>
<sequence length="357" mass="36736">MRPTVQLSLLTLVALLGTPAVTADRSADNEKLANIGNVVAGSLLTVGGLAGIKQAADDAHKATLQAGEMERVKKRQKEDDEEYETLQDLKRARKAAGLPVSPGSSGSSSPIPRYADSPVGYSYPSNNYSGLRNPANREATFAAADAEVLREKLKRKRRQRAQDDELEKAEDAERSAKKLKMISLATAGAGLAGTFFGARRAYNGIGGLVKGDEDSDDDDDNDKKGKDKDKGKEDDSDVVVPGKSSGGKAVSAAAPAQAPADLTAATPATAQAVAPAQPPAVVQAPASAQSLTTVQAAAPAPVPVTSQGAVAAQPTVSVQAPAPALTSAATPTVTSDLPKTNPATGKKLEVKVTVNQR</sequence>
<evidence type="ECO:0000313" key="3">
    <source>
        <dbReference type="EMBL" id="KAJ1914775.1"/>
    </source>
</evidence>
<proteinExistence type="predicted"/>
<keyword evidence="2" id="KW-0732">Signal</keyword>
<feature type="compositionally biased region" description="Low complexity" evidence="1">
    <location>
        <begin position="249"/>
        <end position="261"/>
    </location>
</feature>
<accession>A0A9W7ZR00</accession>
<evidence type="ECO:0000313" key="4">
    <source>
        <dbReference type="Proteomes" id="UP001150569"/>
    </source>
</evidence>